<dbReference type="AlphaFoldDB" id="B7ZZF2"/>
<protein>
    <submittedName>
        <fullName evidence="2">Uncharacterized protein</fullName>
    </submittedName>
</protein>
<reference evidence="2" key="1">
    <citation type="journal article" date="2009" name="PLoS Genet.">
        <title>Sequencing, mapping, and analysis of 27,455 maize full-length cDNAs.</title>
        <authorList>
            <person name="Soderlund C."/>
            <person name="Descour A."/>
            <person name="Kudrna D."/>
            <person name="Bomhoff M."/>
            <person name="Boyd L."/>
            <person name="Currie J."/>
            <person name="Angelova A."/>
            <person name="Collura K."/>
            <person name="Wissotski M."/>
            <person name="Ashley E."/>
            <person name="Morrow D."/>
            <person name="Fernandes J."/>
            <person name="Walbot V."/>
            <person name="Yu Y."/>
        </authorList>
    </citation>
    <scope>NUCLEOTIDE SEQUENCE</scope>
    <source>
        <strain evidence="2">B73</strain>
    </source>
</reference>
<feature type="compositionally biased region" description="Pro residues" evidence="1">
    <location>
        <begin position="49"/>
        <end position="60"/>
    </location>
</feature>
<dbReference type="EMBL" id="BT054694">
    <property type="protein sequence ID" value="ACL53301.1"/>
    <property type="molecule type" value="mRNA"/>
</dbReference>
<sequence length="128" mass="13094">MGRGRLSSPPMTCTPPRTTTPAHRNAKSAAKTRRCGAAATDRWALAAGEPPPPPLPLPAAAPPLQLPSLLSFLSFADIAIAGASHNRRCRSGSSPDPKAAAASLTGPQHPQRATGSQGASAPRQYLDG</sequence>
<accession>B7ZZF2</accession>
<feature type="region of interest" description="Disordered" evidence="1">
    <location>
        <begin position="1"/>
        <end position="60"/>
    </location>
</feature>
<name>B7ZZF2_MAIZE</name>
<proteinExistence type="evidence at transcript level"/>
<evidence type="ECO:0000313" key="2">
    <source>
        <dbReference type="EMBL" id="ACL53301.1"/>
    </source>
</evidence>
<reference evidence="2" key="2">
    <citation type="submission" date="2012-06" db="EMBL/GenBank/DDBJ databases">
        <authorList>
            <person name="Yu Y."/>
            <person name="Currie J."/>
            <person name="Lomeli R."/>
            <person name="Angelova A."/>
            <person name="Collura K."/>
            <person name="Wissotski M."/>
            <person name="Campos D."/>
            <person name="Kudrna D."/>
            <person name="Golser W."/>
            <person name="Ashely E."/>
            <person name="Descour A."/>
            <person name="Fernandes J."/>
            <person name="Soderlund C."/>
            <person name="Walbot V."/>
        </authorList>
    </citation>
    <scope>NUCLEOTIDE SEQUENCE</scope>
    <source>
        <strain evidence="2">B73</strain>
    </source>
</reference>
<feature type="compositionally biased region" description="Basic residues" evidence="1">
    <location>
        <begin position="24"/>
        <end position="34"/>
    </location>
</feature>
<feature type="compositionally biased region" description="Polar residues" evidence="1">
    <location>
        <begin position="105"/>
        <end position="119"/>
    </location>
</feature>
<evidence type="ECO:0000256" key="1">
    <source>
        <dbReference type="SAM" id="MobiDB-lite"/>
    </source>
</evidence>
<feature type="compositionally biased region" description="Low complexity" evidence="1">
    <location>
        <begin position="9"/>
        <end position="21"/>
    </location>
</feature>
<feature type="region of interest" description="Disordered" evidence="1">
    <location>
        <begin position="86"/>
        <end position="128"/>
    </location>
</feature>
<organism evidence="2">
    <name type="scientific">Zea mays</name>
    <name type="common">Maize</name>
    <dbReference type="NCBI Taxonomy" id="4577"/>
    <lineage>
        <taxon>Eukaryota</taxon>
        <taxon>Viridiplantae</taxon>
        <taxon>Streptophyta</taxon>
        <taxon>Embryophyta</taxon>
        <taxon>Tracheophyta</taxon>
        <taxon>Spermatophyta</taxon>
        <taxon>Magnoliopsida</taxon>
        <taxon>Liliopsida</taxon>
        <taxon>Poales</taxon>
        <taxon>Poaceae</taxon>
        <taxon>PACMAD clade</taxon>
        <taxon>Panicoideae</taxon>
        <taxon>Andropogonodae</taxon>
        <taxon>Andropogoneae</taxon>
        <taxon>Tripsacinae</taxon>
        <taxon>Zea</taxon>
    </lineage>
</organism>